<proteinExistence type="predicted"/>
<dbReference type="SMART" id="SM00347">
    <property type="entry name" value="HTH_MARR"/>
    <property type="match status" value="1"/>
</dbReference>
<reference evidence="2 3" key="1">
    <citation type="submission" date="2016-10" db="EMBL/GenBank/DDBJ databases">
        <title>Evaluation of Human, Animal and Environmental Mycobacterium chelonae Isolates by Core Genome Phylogenomic Analysis, Targeted Gene Comparison, and Anti-microbial Susceptibility Patterns: A Tale of Mistaken Identities.</title>
        <authorList>
            <person name="Fogelson S.B."/>
            <person name="Camus A.C."/>
            <person name="Lorenz W."/>
            <person name="Vasireddy R."/>
            <person name="Vasireddy S."/>
            <person name="Smith T."/>
            <person name="Brown-Elliott B.A."/>
            <person name="Wallace R.J.Jr."/>
            <person name="Hasan N.A."/>
            <person name="Reischl U."/>
            <person name="Sanchez S."/>
        </authorList>
    </citation>
    <scope>NUCLEOTIDE SEQUENCE [LARGE SCALE GENOMIC DNA]</scope>
    <source>
        <strain evidence="2 3">42895</strain>
    </source>
</reference>
<dbReference type="PANTHER" id="PTHR33164">
    <property type="entry name" value="TRANSCRIPTIONAL REGULATOR, MARR FAMILY"/>
    <property type="match status" value="1"/>
</dbReference>
<evidence type="ECO:0000259" key="1">
    <source>
        <dbReference type="PROSITE" id="PS50995"/>
    </source>
</evidence>
<dbReference type="Pfam" id="PF01047">
    <property type="entry name" value="MarR"/>
    <property type="match status" value="1"/>
</dbReference>
<sequence length="153" mass="16793">MVLTPNMRSVFNELIRLETELWNAVDAHLRSELELPLSWYEPMNIMAARECCRVQDIAGDLAITVGGASKLVDRIEAVGFCRRRPNPADGRSMIVELTPVGRGLLLRAHAVLDAELDRRMGAVLTGRVLGEFASTLLKLRAVSHTADAPCDVG</sequence>
<accession>A0AB73ML32</accession>
<dbReference type="InterPro" id="IPR036388">
    <property type="entry name" value="WH-like_DNA-bd_sf"/>
</dbReference>
<comment type="caution">
    <text evidence="2">The sequence shown here is derived from an EMBL/GenBank/DDBJ whole genome shotgun (WGS) entry which is preliminary data.</text>
</comment>
<dbReference type="Gene3D" id="1.10.10.10">
    <property type="entry name" value="Winged helix-like DNA-binding domain superfamily/Winged helix DNA-binding domain"/>
    <property type="match status" value="1"/>
</dbReference>
<organism evidence="2 3">
    <name type="scientific">Mycobacteroides chelonae</name>
    <name type="common">Mycobacterium chelonae</name>
    <dbReference type="NCBI Taxonomy" id="1774"/>
    <lineage>
        <taxon>Bacteria</taxon>
        <taxon>Bacillati</taxon>
        <taxon>Actinomycetota</taxon>
        <taxon>Actinomycetes</taxon>
        <taxon>Mycobacteriales</taxon>
        <taxon>Mycobacteriaceae</taxon>
        <taxon>Mycobacteroides</taxon>
    </lineage>
</organism>
<dbReference type="SUPFAM" id="SSF46785">
    <property type="entry name" value="Winged helix' DNA-binding domain"/>
    <property type="match status" value="1"/>
</dbReference>
<gene>
    <name evidence="2" type="ORF">BKG62_02010</name>
</gene>
<dbReference type="GO" id="GO:0003700">
    <property type="term" value="F:DNA-binding transcription factor activity"/>
    <property type="evidence" value="ECO:0007669"/>
    <property type="project" value="InterPro"/>
</dbReference>
<feature type="domain" description="HTH marR-type" evidence="1">
    <location>
        <begin position="7"/>
        <end position="141"/>
    </location>
</feature>
<name>A0AB73ML32_MYCCH</name>
<protein>
    <recommendedName>
        <fullName evidence="1">HTH marR-type domain-containing protein</fullName>
    </recommendedName>
</protein>
<dbReference type="InterPro" id="IPR036390">
    <property type="entry name" value="WH_DNA-bd_sf"/>
</dbReference>
<dbReference type="AlphaFoldDB" id="A0AB73ML32"/>
<dbReference type="InterPro" id="IPR000835">
    <property type="entry name" value="HTH_MarR-typ"/>
</dbReference>
<dbReference type="GO" id="GO:0006950">
    <property type="term" value="P:response to stress"/>
    <property type="evidence" value="ECO:0007669"/>
    <property type="project" value="TreeGrafter"/>
</dbReference>
<evidence type="ECO:0000313" key="3">
    <source>
        <dbReference type="Proteomes" id="UP000180113"/>
    </source>
</evidence>
<evidence type="ECO:0000313" key="2">
    <source>
        <dbReference type="EMBL" id="OHT54987.1"/>
    </source>
</evidence>
<dbReference type="InterPro" id="IPR039422">
    <property type="entry name" value="MarR/SlyA-like"/>
</dbReference>
<dbReference type="RefSeq" id="WP_044104406.1">
    <property type="nucleotide sequence ID" value="NZ_CP058976.1"/>
</dbReference>
<dbReference type="Proteomes" id="UP000180113">
    <property type="component" value="Unassembled WGS sequence"/>
</dbReference>
<dbReference type="EMBL" id="MLHW01000001">
    <property type="protein sequence ID" value="OHT54987.1"/>
    <property type="molecule type" value="Genomic_DNA"/>
</dbReference>
<dbReference type="PANTHER" id="PTHR33164:SF43">
    <property type="entry name" value="HTH-TYPE TRANSCRIPTIONAL REPRESSOR YETL"/>
    <property type="match status" value="1"/>
</dbReference>
<dbReference type="PROSITE" id="PS50995">
    <property type="entry name" value="HTH_MARR_2"/>
    <property type="match status" value="1"/>
</dbReference>